<evidence type="ECO:0000256" key="1">
    <source>
        <dbReference type="ARBA" id="ARBA00010829"/>
    </source>
</evidence>
<evidence type="ECO:0000256" key="2">
    <source>
        <dbReference type="ARBA" id="ARBA00022658"/>
    </source>
</evidence>
<dbReference type="EMBL" id="JAANIC010006561">
    <property type="protein sequence ID" value="KAG5328528.1"/>
    <property type="molecule type" value="Genomic_DNA"/>
</dbReference>
<feature type="domain" description="Ras-associating" evidence="8">
    <location>
        <begin position="762"/>
        <end position="848"/>
    </location>
</feature>
<evidence type="ECO:0000256" key="4">
    <source>
        <dbReference type="SAM" id="MobiDB-lite"/>
    </source>
</evidence>
<evidence type="ECO:0000259" key="8">
    <source>
        <dbReference type="PROSITE" id="PS50200"/>
    </source>
</evidence>
<evidence type="ECO:0000259" key="5">
    <source>
        <dbReference type="PROSITE" id="PS50009"/>
    </source>
</evidence>
<dbReference type="SUPFAM" id="SSF50156">
    <property type="entry name" value="PDZ domain-like"/>
    <property type="match status" value="1"/>
</dbReference>
<dbReference type="InterPro" id="IPR019804">
    <property type="entry name" value="Ras_G-nucl-exch_fac_CS"/>
</dbReference>
<dbReference type="InterPro" id="IPR001895">
    <property type="entry name" value="RASGEF_cat_dom"/>
</dbReference>
<name>A0A836F8L9_9HYME</name>
<dbReference type="InterPro" id="IPR036964">
    <property type="entry name" value="RASGEF_cat_dom_sf"/>
</dbReference>
<dbReference type="CDD" id="cd06755">
    <property type="entry name" value="PDZ_RapGEF2_RapGEF6-like"/>
    <property type="match status" value="1"/>
</dbReference>
<feature type="compositionally biased region" description="Low complexity" evidence="4">
    <location>
        <begin position="184"/>
        <end position="200"/>
    </location>
</feature>
<keyword evidence="2 3" id="KW-0344">Guanine-nucleotide releasing factor</keyword>
<dbReference type="CDD" id="cd00155">
    <property type="entry name" value="RasGEF"/>
    <property type="match status" value="1"/>
</dbReference>
<gene>
    <name evidence="10" type="primary">Rapgef2</name>
    <name evidence="10" type="ORF">G6Z76_0008726</name>
</gene>
<dbReference type="Gene3D" id="1.10.840.10">
    <property type="entry name" value="Ras guanine-nucleotide exchange factors catalytic domain"/>
    <property type="match status" value="1"/>
</dbReference>
<dbReference type="GO" id="GO:0016324">
    <property type="term" value="C:apical plasma membrane"/>
    <property type="evidence" value="ECO:0007669"/>
    <property type="project" value="TreeGrafter"/>
</dbReference>
<dbReference type="Pfam" id="PF00617">
    <property type="entry name" value="RasGEF"/>
    <property type="match status" value="1"/>
</dbReference>
<keyword evidence="11" id="KW-1185">Reference proteome</keyword>
<dbReference type="Gene3D" id="3.10.20.90">
    <property type="entry name" value="Phosphatidylinositol 3-kinase Catalytic Subunit, Chain A, domain 1"/>
    <property type="match status" value="1"/>
</dbReference>
<dbReference type="InterPro" id="IPR036034">
    <property type="entry name" value="PDZ_sf"/>
</dbReference>
<dbReference type="InterPro" id="IPR000651">
    <property type="entry name" value="Ras-like_Gua-exchang_fac_N"/>
</dbReference>
<feature type="domain" description="Cyclic nucleotide-binding" evidence="6">
    <location>
        <begin position="276"/>
        <end position="357"/>
    </location>
</feature>
<dbReference type="FunFam" id="2.60.120.10:FF:000088">
    <property type="entry name" value="Guanine nucleotide exchange factor"/>
    <property type="match status" value="1"/>
</dbReference>
<dbReference type="Proteomes" id="UP000669903">
    <property type="component" value="Unassembled WGS sequence"/>
</dbReference>
<dbReference type="SUPFAM" id="SSF48366">
    <property type="entry name" value="Ras GEF"/>
    <property type="match status" value="1"/>
</dbReference>
<dbReference type="Gene3D" id="2.60.120.10">
    <property type="entry name" value="Jelly Rolls"/>
    <property type="match status" value="1"/>
</dbReference>
<dbReference type="GO" id="GO:0005085">
    <property type="term" value="F:guanyl-nucleotide exchange factor activity"/>
    <property type="evidence" value="ECO:0007669"/>
    <property type="project" value="UniProtKB-KW"/>
</dbReference>
<proteinExistence type="inferred from homology"/>
<comment type="caution">
    <text evidence="10">The sequence shown here is derived from an EMBL/GenBank/DDBJ whole genome shotgun (WGS) entry which is preliminary data.</text>
</comment>
<feature type="compositionally biased region" description="Gly residues" evidence="4">
    <location>
        <begin position="33"/>
        <end position="43"/>
    </location>
</feature>
<feature type="non-terminal residue" evidence="10">
    <location>
        <position position="1"/>
    </location>
</feature>
<feature type="region of interest" description="Disordered" evidence="4">
    <location>
        <begin position="616"/>
        <end position="650"/>
    </location>
</feature>
<feature type="region of interest" description="Disordered" evidence="4">
    <location>
        <begin position="175"/>
        <end position="215"/>
    </location>
</feature>
<dbReference type="SMART" id="SM00100">
    <property type="entry name" value="cNMP"/>
    <property type="match status" value="1"/>
</dbReference>
<feature type="region of interest" description="Disordered" evidence="4">
    <location>
        <begin position="1097"/>
        <end position="1119"/>
    </location>
</feature>
<dbReference type="PROSITE" id="PS50106">
    <property type="entry name" value="PDZ"/>
    <property type="match status" value="1"/>
</dbReference>
<dbReference type="PANTHER" id="PTHR23113:SF249">
    <property type="entry name" value="RAP GUANINE NUCLEOTIDE EXCHANGE FACTOR 6"/>
    <property type="match status" value="1"/>
</dbReference>
<dbReference type="InterPro" id="IPR014710">
    <property type="entry name" value="RmlC-like_jellyroll"/>
</dbReference>
<dbReference type="InterPro" id="IPR001478">
    <property type="entry name" value="PDZ"/>
</dbReference>
<dbReference type="PROSITE" id="PS50042">
    <property type="entry name" value="CNMP_BINDING_3"/>
    <property type="match status" value="1"/>
</dbReference>
<feature type="region of interest" description="Disordered" evidence="4">
    <location>
        <begin position="1"/>
        <end position="43"/>
    </location>
</feature>
<feature type="domain" description="Ras-GEF" evidence="5">
    <location>
        <begin position="873"/>
        <end position="1100"/>
    </location>
</feature>
<dbReference type="PROSITE" id="PS50009">
    <property type="entry name" value="RASGEF_CAT"/>
    <property type="match status" value="1"/>
</dbReference>
<dbReference type="SUPFAM" id="SSF51206">
    <property type="entry name" value="cAMP-binding domain-like"/>
    <property type="match status" value="1"/>
</dbReference>
<feature type="region of interest" description="Disordered" evidence="4">
    <location>
        <begin position="1369"/>
        <end position="1401"/>
    </location>
</feature>
<dbReference type="SMART" id="SM00147">
    <property type="entry name" value="RasGEF"/>
    <property type="match status" value="1"/>
</dbReference>
<dbReference type="InterPro" id="IPR029071">
    <property type="entry name" value="Ubiquitin-like_domsf"/>
</dbReference>
<evidence type="ECO:0000256" key="3">
    <source>
        <dbReference type="PROSITE-ProRule" id="PRU00168"/>
    </source>
</evidence>
<protein>
    <submittedName>
        <fullName evidence="10">RPGF2 factor</fullName>
    </submittedName>
</protein>
<dbReference type="SMART" id="SM00314">
    <property type="entry name" value="RA"/>
    <property type="match status" value="1"/>
</dbReference>
<feature type="non-terminal residue" evidence="10">
    <location>
        <position position="1533"/>
    </location>
</feature>
<dbReference type="InterPro" id="IPR023578">
    <property type="entry name" value="Ras_GEF_dom_sf"/>
</dbReference>
<feature type="compositionally biased region" description="Basic residues" evidence="4">
    <location>
        <begin position="1372"/>
        <end position="1396"/>
    </location>
</feature>
<dbReference type="SUPFAM" id="SSF54236">
    <property type="entry name" value="Ubiquitin-like"/>
    <property type="match status" value="1"/>
</dbReference>
<evidence type="ECO:0000313" key="11">
    <source>
        <dbReference type="Proteomes" id="UP000669903"/>
    </source>
</evidence>
<dbReference type="FunFam" id="1.20.870.10:FF:000001">
    <property type="entry name" value="rap guanine nucleotide exchange factor 2 isoform X2"/>
    <property type="match status" value="1"/>
</dbReference>
<feature type="compositionally biased region" description="Low complexity" evidence="4">
    <location>
        <begin position="1179"/>
        <end position="1192"/>
    </location>
</feature>
<dbReference type="Gene3D" id="1.20.870.10">
    <property type="entry name" value="Son of sevenless (SoS) protein Chain: S domain 1"/>
    <property type="match status" value="1"/>
</dbReference>
<dbReference type="GO" id="GO:0007265">
    <property type="term" value="P:Ras protein signal transduction"/>
    <property type="evidence" value="ECO:0007669"/>
    <property type="project" value="TreeGrafter"/>
</dbReference>
<feature type="region of interest" description="Disordered" evidence="4">
    <location>
        <begin position="1220"/>
        <end position="1349"/>
    </location>
</feature>
<dbReference type="InterPro" id="IPR000595">
    <property type="entry name" value="cNMP-bd_dom"/>
</dbReference>
<accession>A0A836F8L9</accession>
<dbReference type="InterPro" id="IPR018490">
    <property type="entry name" value="cNMP-bd_dom_sf"/>
</dbReference>
<dbReference type="Pfam" id="PF00788">
    <property type="entry name" value="RA"/>
    <property type="match status" value="1"/>
</dbReference>
<feature type="compositionally biased region" description="Basic and acidic residues" evidence="4">
    <location>
        <begin position="629"/>
        <end position="642"/>
    </location>
</feature>
<dbReference type="CDD" id="cd01785">
    <property type="entry name" value="RA_PDZ-GEF1"/>
    <property type="match status" value="1"/>
</dbReference>
<dbReference type="PROSITE" id="PS50212">
    <property type="entry name" value="RASGEF_NTER"/>
    <property type="match status" value="1"/>
</dbReference>
<dbReference type="SMART" id="SM00228">
    <property type="entry name" value="PDZ"/>
    <property type="match status" value="1"/>
</dbReference>
<dbReference type="PANTHER" id="PTHR23113">
    <property type="entry name" value="GUANINE NUCLEOTIDE EXCHANGE FACTOR"/>
    <property type="match status" value="1"/>
</dbReference>
<dbReference type="InterPro" id="IPR000159">
    <property type="entry name" value="RA_dom"/>
</dbReference>
<dbReference type="CDD" id="cd06224">
    <property type="entry name" value="REM"/>
    <property type="match status" value="1"/>
</dbReference>
<feature type="domain" description="PDZ" evidence="7">
    <location>
        <begin position="526"/>
        <end position="597"/>
    </location>
</feature>
<feature type="compositionally biased region" description="Polar residues" evidence="4">
    <location>
        <begin position="201"/>
        <end position="210"/>
    </location>
</feature>
<dbReference type="PROSITE" id="PS50200">
    <property type="entry name" value="RA"/>
    <property type="match status" value="1"/>
</dbReference>
<dbReference type="Gene3D" id="2.30.42.10">
    <property type="match status" value="1"/>
</dbReference>
<organism evidence="10 11">
    <name type="scientific">Acromyrmex charruanus</name>
    <dbReference type="NCBI Taxonomy" id="2715315"/>
    <lineage>
        <taxon>Eukaryota</taxon>
        <taxon>Metazoa</taxon>
        <taxon>Ecdysozoa</taxon>
        <taxon>Arthropoda</taxon>
        <taxon>Hexapoda</taxon>
        <taxon>Insecta</taxon>
        <taxon>Pterygota</taxon>
        <taxon>Neoptera</taxon>
        <taxon>Endopterygota</taxon>
        <taxon>Hymenoptera</taxon>
        <taxon>Apocrita</taxon>
        <taxon>Aculeata</taxon>
        <taxon>Formicoidea</taxon>
        <taxon>Formicidae</taxon>
        <taxon>Myrmicinae</taxon>
        <taxon>Acromyrmex</taxon>
    </lineage>
</organism>
<dbReference type="InterPro" id="IPR008937">
    <property type="entry name" value="Ras-like_GEF"/>
</dbReference>
<dbReference type="PROSITE" id="PS00720">
    <property type="entry name" value="RASGEF"/>
    <property type="match status" value="1"/>
</dbReference>
<dbReference type="SMART" id="SM00229">
    <property type="entry name" value="RasGEFN"/>
    <property type="match status" value="1"/>
</dbReference>
<comment type="similarity">
    <text evidence="1">Belongs to the RAPGEF2 family.</text>
</comment>
<reference evidence="10" key="1">
    <citation type="submission" date="2020-03" db="EMBL/GenBank/DDBJ databases">
        <title>Relaxed selection underlies rapid genomic changes in the transitions from sociality to social parasitism in ants.</title>
        <authorList>
            <person name="Bi X."/>
        </authorList>
    </citation>
    <scope>NUCLEOTIDE SEQUENCE</scope>
    <source>
        <strain evidence="10">BGI-DK2014a</strain>
        <tissue evidence="10">Whole body</tissue>
    </source>
</reference>
<dbReference type="CDD" id="cd00038">
    <property type="entry name" value="CAP_ED"/>
    <property type="match status" value="1"/>
</dbReference>
<dbReference type="Pfam" id="PF00595">
    <property type="entry name" value="PDZ"/>
    <property type="match status" value="1"/>
</dbReference>
<evidence type="ECO:0000259" key="6">
    <source>
        <dbReference type="PROSITE" id="PS50042"/>
    </source>
</evidence>
<evidence type="ECO:0000259" key="9">
    <source>
        <dbReference type="PROSITE" id="PS50212"/>
    </source>
</evidence>
<feature type="compositionally biased region" description="Low complexity" evidence="4">
    <location>
        <begin position="1283"/>
        <end position="1317"/>
    </location>
</feature>
<sequence length="1533" mass="169056">MHKHTSQLRGPGGHNGGYHSANRGPVRRWNSFHGGGGGGGVGGGGGGGGGGMGNFNDGVGNGGIVTKACQEPFRAVPKAVQALRSESVDRTHRVQPPPPPAFPRRRFSVCFGKRTGGSARRPNECFVLEPSEMIVIDYPEVHGGGRMHRPPHPHPITDHRQVNLVFDDTFSQGLTGRPELYQKSNRSSHSSDTSSAYSGSDTMTSVQSSLDADPDEVDLSGLVESIVDSDEEEDLAESMDSLTVRDPVRECLEKDPVERTEDDIETLLEFTQQLKAFTNMTLAVRRALCAVMVFAVVDRAGMVVLNDGEELDSWSVLINGAVEIEHSNGEIEQLGLGDSFGILPTMERLLHRGVMRTKCDDCQFVCVTQADYFRIQHQGEENTRRHEENGRVILVTELRGALDGAARRGHVVIRGTPERLMLQLIEENSITDPTYVEDFLLTHRTFIDSPLLVASQLLEWFDQAQVRDRVARVVLLWVNNHFTDFETDPAMMEFLEAFETGLEREKMLGQQRLLNIACAAKARTRNVTLARPNRDEVLNFSILGGFERGFGIFISKVDKRSKAEDVGLKRGDQILEVNGQSFEHVNHAKALDILRASTHLSITVKSNLLAFKEMLQMPDNSPRPRGRTSKPEIPRLQSDPRARLSTHVDPMTPVNPLNPMIGGVPLLIPDNNVSPCKDSKKEHKGFMTLGPKRRLQKALMKMNILPKNTINDGVHLDDPLAPPHTPPGTGLTQTTTNLYHSKSNPDLTSLYCYDDLRANDYPEHVLKVYKADQTCKYLLIHKETTAHEVVMLALQEFGITESSSNFSLAEVSVGEGGMIKQRRLPDQLQNLAERIGLSSRYYLKTNGISETLVADDQAPELIRESQVHFLQLNAVEVAIQLTLQDFSIFRQIESTEYVDDLFELKSRYGVPMLSQFAELVNREMFWVVTEVCSEHNLVRRSKIIKQFIKIARQCKECKNFNSMFAIVSGLGHGSVSRLRASWEKLPTKYQRLFSDLQELMDPSRNMSKYRQLVASEQTQPPIIPFYPVVKKDLTFIHLGNDSRVESLVNFEKLRMIAKEVRTLTNMCSSPYDLLTMLERGGQPPSSAMVALNQMTTGNQGGQTATVKRRKKSTAAPNPKKMFEEAQMVRRVKAYLANMKVITDEERLHQLSVDCEPHAGAVAVAAAVPLGGSRGRRHPSPTLSTTSSASSTSEGRKSIQGTKFGAASPQAVRKMLALSDPHKTRPYQPKHCAPPLPVPGLALHSSGLEPSPGAPRRVGSGSRVPMHERSHSDTPASLPPPVDLSAESSSVTSLSNLQPLRKTLTSGSVTSSDSGHSTQLDSHSGSSVEAGGSPPPPQRRHSALQGSVIRGGAPPFPHAVAVLPPLPANQNHNHNHHHHHHHHQHYHDHLLHHHHHQPPTPQGTTGLGVNMGLGMPAPLPPPGAGTTTIMTTMGAMAGNMTSSIRSGMSNTPQCRQPPAYKVAQQMARLHRLGRANSHEGVTYRGTDHEDGTTSSKIVVPFTHGSYSPSYTHIFDLRSLRLLTFSLSTFTHEEC</sequence>
<dbReference type="FunFam" id="1.10.840.10:FF:000001">
    <property type="entry name" value="Rap guanine nucleotide exchange factor (GEF) 6"/>
    <property type="match status" value="1"/>
</dbReference>
<feature type="domain" description="N-terminal Ras-GEF" evidence="9">
    <location>
        <begin position="408"/>
        <end position="524"/>
    </location>
</feature>
<evidence type="ECO:0000313" key="10">
    <source>
        <dbReference type="EMBL" id="KAG5328528.1"/>
    </source>
</evidence>
<evidence type="ECO:0000259" key="7">
    <source>
        <dbReference type="PROSITE" id="PS50106"/>
    </source>
</evidence>
<dbReference type="Pfam" id="PF00618">
    <property type="entry name" value="RasGEF_N"/>
    <property type="match status" value="1"/>
</dbReference>
<feature type="region of interest" description="Disordered" evidence="4">
    <location>
        <begin position="1169"/>
        <end position="1207"/>
    </location>
</feature>